<dbReference type="Proteomes" id="UP000679126">
    <property type="component" value="Unassembled WGS sequence"/>
</dbReference>
<name>A0ABS3YJI1_9BACT</name>
<reference evidence="2" key="1">
    <citation type="submission" date="2021-03" db="EMBL/GenBank/DDBJ databases">
        <title>Assistant Professor.</title>
        <authorList>
            <person name="Huq M.A."/>
        </authorList>
    </citation>
    <scope>NUCLEOTIDE SEQUENCE [LARGE SCALE GENOMIC DNA]</scope>
    <source>
        <strain evidence="2">MAH-28</strain>
    </source>
</reference>
<sequence length="637" mass="74089">MLRSKEMLKGLVQILFITLSCYLTLCCLPQTARAQKKTDTIPAQGKKWFSKLNTYVDSLKSRRYRDSVLFKISRHNDPPPSTDDSSMTRSEQGFLPYSGKAIRRIHYRKVATFGPRNINDTTFSTSMRLIHIANRLHFDSQEWVIRQNLFFREKDTINAYELADNERYLRNRPFIQDARIHAIQTAWPDSVDILVVTKDVFEYGVDLRKLTTSSVAAKVSNNNLFGAGQGAQVGFRWDKDYSRPWGTEAQYTKYNLLGSFTDVTVGYSELNPGMPLDTGVYEGSYYLRIDRPLYRTSAKVAGGLTLAKNYSVNIWKYPDSLYRDYMYKIFDGWMGYNFRNRFGADGHFDNKFNMALLFRYSNIAFDKRPDQEKYIDDPIYNNRHYYLGQFKLFKQDFFKAHHFFGFGRTEDIPYGYNASLSMGWENWLGRKRFYTGLEGQKFWHTRLNGLLSLSAGIGSFWQAGVSEDMVIHANASYYSKLVKVGEKGGLRQFLVLDYLGNPNNYFYRPLNINMEQGIWGFKRSTINGFHRLVARSETVYYSPWKLYGFKFNFFGSIEAAQLSHEKSYMLQNPVYSGFGLGVRIRNENLSLNTLKAAAYYYPRTPDRVPGLYFELTTVTDLRFDIYGLKAPSFLSFW</sequence>
<dbReference type="EMBL" id="JAGHKP010000004">
    <property type="protein sequence ID" value="MBO9154847.1"/>
    <property type="molecule type" value="Genomic_DNA"/>
</dbReference>
<protein>
    <submittedName>
        <fullName evidence="1">Uncharacterized protein</fullName>
    </submittedName>
</protein>
<comment type="caution">
    <text evidence="1">The sequence shown here is derived from an EMBL/GenBank/DDBJ whole genome shotgun (WGS) entry which is preliminary data.</text>
</comment>
<accession>A0ABS3YJI1</accession>
<evidence type="ECO:0000313" key="1">
    <source>
        <dbReference type="EMBL" id="MBO9154847.1"/>
    </source>
</evidence>
<keyword evidence="2" id="KW-1185">Reference proteome</keyword>
<proteinExistence type="predicted"/>
<evidence type="ECO:0000313" key="2">
    <source>
        <dbReference type="Proteomes" id="UP000679126"/>
    </source>
</evidence>
<dbReference type="PROSITE" id="PS51257">
    <property type="entry name" value="PROKAR_LIPOPROTEIN"/>
    <property type="match status" value="1"/>
</dbReference>
<gene>
    <name evidence="1" type="ORF">J7I43_21645</name>
</gene>
<organism evidence="1 2">
    <name type="scientific">Chitinophaga chungangae</name>
    <dbReference type="NCBI Taxonomy" id="2821488"/>
    <lineage>
        <taxon>Bacteria</taxon>
        <taxon>Pseudomonadati</taxon>
        <taxon>Bacteroidota</taxon>
        <taxon>Chitinophagia</taxon>
        <taxon>Chitinophagales</taxon>
        <taxon>Chitinophagaceae</taxon>
        <taxon>Chitinophaga</taxon>
    </lineage>
</organism>
<dbReference type="RefSeq" id="WP_209147961.1">
    <property type="nucleotide sequence ID" value="NZ_JAGHKP010000004.1"/>
</dbReference>